<sequence length="437" mass="49017">MKLAALLKQPPGFNPPALAEPAQLRAAIGRVLARWPDIVADPPENDREKLVQEMLRRLDEDDWSDLPTAFVTKAARALFDPLRRSRSDLARLRQFYVEELSVSTRRSFLGGMASVYVGSYEPGAPHTRALASALQAARSRLGGRWVTLEEELPEWLDPVYAPEIIAARMTKMAHPWGELKAMGFSAPHAPGLMDHAHLEFVRLTRPVLSHRSGQERLFGWLRPEGQEARASGAAEAISAILGHWLARDPSSEDQRYIIENLVGCYGDPRVSASGAWAGVPEQHRAVILRWLTGENIRFFLDVVSAVEESHMWEPRRKFWLSLHEEGRIDGAWVAFSAEAANYARHQARARSGQSTLRYGLQTAGGSRVNTSLLVLKIGNRIVVEGSHSYKIHIFRANSHHAPSLYQARYDCEQIRLSAGVDARSHIGDWQGWVRERI</sequence>
<organism evidence="2 3">
    <name type="scientific">Phreatobacter oligotrophus</name>
    <dbReference type="NCBI Taxonomy" id="1122261"/>
    <lineage>
        <taxon>Bacteria</taxon>
        <taxon>Pseudomonadati</taxon>
        <taxon>Pseudomonadota</taxon>
        <taxon>Alphaproteobacteria</taxon>
        <taxon>Hyphomicrobiales</taxon>
        <taxon>Phreatobacteraceae</taxon>
        <taxon>Phreatobacter</taxon>
    </lineage>
</organism>
<name>A0A2T4ZDX9_9HYPH</name>
<evidence type="ECO:0000313" key="3">
    <source>
        <dbReference type="Proteomes" id="UP000241808"/>
    </source>
</evidence>
<dbReference type="Pfam" id="PF15611">
    <property type="entry name" value="EH_Signature"/>
    <property type="match status" value="1"/>
</dbReference>
<accession>A0A2T4ZDX9</accession>
<evidence type="ECO:0000259" key="1">
    <source>
        <dbReference type="Pfam" id="PF15611"/>
    </source>
</evidence>
<feature type="domain" description="Zorya protein ZorC EH" evidence="1">
    <location>
        <begin position="39"/>
        <end position="422"/>
    </location>
</feature>
<dbReference type="AlphaFoldDB" id="A0A2T4ZDX9"/>
<protein>
    <submittedName>
        <fullName evidence="2">EH signature protein</fullName>
    </submittedName>
</protein>
<dbReference type="OrthoDB" id="3035290at2"/>
<gene>
    <name evidence="2" type="ORF">C8P69_10314</name>
</gene>
<dbReference type="RefSeq" id="WP_108175622.1">
    <property type="nucleotide sequence ID" value="NZ_PZZL01000003.1"/>
</dbReference>
<evidence type="ECO:0000313" key="2">
    <source>
        <dbReference type="EMBL" id="PTM60090.1"/>
    </source>
</evidence>
<keyword evidence="3" id="KW-1185">Reference proteome</keyword>
<reference evidence="2 3" key="1">
    <citation type="submission" date="2018-04" db="EMBL/GenBank/DDBJ databases">
        <title>Genomic Encyclopedia of Archaeal and Bacterial Type Strains, Phase II (KMG-II): from individual species to whole genera.</title>
        <authorList>
            <person name="Goeker M."/>
        </authorList>
    </citation>
    <scope>NUCLEOTIDE SEQUENCE [LARGE SCALE GENOMIC DNA]</scope>
    <source>
        <strain evidence="2 3">DSM 25521</strain>
    </source>
</reference>
<proteinExistence type="predicted"/>
<dbReference type="InterPro" id="IPR028943">
    <property type="entry name" value="ZorC_EH_Signature_dom"/>
</dbReference>
<comment type="caution">
    <text evidence="2">The sequence shown here is derived from an EMBL/GenBank/DDBJ whole genome shotgun (WGS) entry which is preliminary data.</text>
</comment>
<dbReference type="Proteomes" id="UP000241808">
    <property type="component" value="Unassembled WGS sequence"/>
</dbReference>
<dbReference type="EMBL" id="PZZL01000003">
    <property type="protein sequence ID" value="PTM60090.1"/>
    <property type="molecule type" value="Genomic_DNA"/>
</dbReference>